<sequence length="34" mass="3708">MVHDLVLALVFLAMIIAPALLAMRSDNKEGNDIL</sequence>
<protein>
    <submittedName>
        <fullName evidence="1">Uncharacterized protein</fullName>
    </submittedName>
</protein>
<dbReference type="Proteomes" id="UP000535182">
    <property type="component" value="Unassembled WGS sequence"/>
</dbReference>
<name>A0A9X0QIW3_9BACT</name>
<gene>
    <name evidence="1" type="ORF">HDF14_004907</name>
</gene>
<keyword evidence="2" id="KW-1185">Reference proteome</keyword>
<dbReference type="AlphaFoldDB" id="A0A9X0QIW3"/>
<accession>A0A9X0QIW3</accession>
<evidence type="ECO:0000313" key="2">
    <source>
        <dbReference type="Proteomes" id="UP000535182"/>
    </source>
</evidence>
<organism evidence="1 2">
    <name type="scientific">Tunturiibacter gelidiferens</name>
    <dbReference type="NCBI Taxonomy" id="3069689"/>
    <lineage>
        <taxon>Bacteria</taxon>
        <taxon>Pseudomonadati</taxon>
        <taxon>Acidobacteriota</taxon>
        <taxon>Terriglobia</taxon>
        <taxon>Terriglobales</taxon>
        <taxon>Acidobacteriaceae</taxon>
        <taxon>Tunturiibacter</taxon>
    </lineage>
</organism>
<reference evidence="1 2" key="1">
    <citation type="submission" date="2020-08" db="EMBL/GenBank/DDBJ databases">
        <title>Genomic Encyclopedia of Type Strains, Phase IV (KMG-V): Genome sequencing to study the core and pangenomes of soil and plant-associated prokaryotes.</title>
        <authorList>
            <person name="Whitman W."/>
        </authorList>
    </citation>
    <scope>NUCLEOTIDE SEQUENCE [LARGE SCALE GENOMIC DNA]</scope>
    <source>
        <strain evidence="1 2">X5P2</strain>
    </source>
</reference>
<dbReference type="EMBL" id="JACHEB010000014">
    <property type="protein sequence ID" value="MBB5331263.1"/>
    <property type="molecule type" value="Genomic_DNA"/>
</dbReference>
<evidence type="ECO:0000313" key="1">
    <source>
        <dbReference type="EMBL" id="MBB5331263.1"/>
    </source>
</evidence>
<proteinExistence type="predicted"/>
<comment type="caution">
    <text evidence="1">The sequence shown here is derived from an EMBL/GenBank/DDBJ whole genome shotgun (WGS) entry which is preliminary data.</text>
</comment>